<evidence type="ECO:0000256" key="3">
    <source>
        <dbReference type="ARBA" id="ARBA00022692"/>
    </source>
</evidence>
<proteinExistence type="predicted"/>
<evidence type="ECO:0000313" key="9">
    <source>
        <dbReference type="Proteomes" id="UP000032309"/>
    </source>
</evidence>
<comment type="subcellular location">
    <subcellularLocation>
        <location evidence="1">Cell membrane</location>
    </subcellularLocation>
</comment>
<keyword evidence="9" id="KW-1185">Reference proteome</keyword>
<gene>
    <name evidence="8" type="ORF">BROSI_A0221</name>
</gene>
<evidence type="ECO:0000313" key="8">
    <source>
        <dbReference type="EMBL" id="GAN31717.1"/>
    </source>
</evidence>
<evidence type="ECO:0000259" key="7">
    <source>
        <dbReference type="Pfam" id="PF13190"/>
    </source>
</evidence>
<dbReference type="Pfam" id="PF13190">
    <property type="entry name" value="PDGLE"/>
    <property type="match status" value="1"/>
</dbReference>
<feature type="transmembrane region" description="Helical" evidence="6">
    <location>
        <begin position="77"/>
        <end position="97"/>
    </location>
</feature>
<evidence type="ECO:0000256" key="4">
    <source>
        <dbReference type="ARBA" id="ARBA00022989"/>
    </source>
</evidence>
<dbReference type="RefSeq" id="WP_052561556.1">
    <property type="nucleotide sequence ID" value="NZ_BAFN01000001.1"/>
</dbReference>
<keyword evidence="4 6" id="KW-1133">Transmembrane helix</keyword>
<keyword evidence="5 6" id="KW-0472">Membrane</keyword>
<reference evidence="9" key="1">
    <citation type="journal article" date="2015" name="Genome Announc.">
        <title>Draft Genome Sequence of an Anaerobic Ammonium-Oxidizing Bacterium, "Candidatus Brocadia sinica".</title>
        <authorList>
            <person name="Oshiki M."/>
            <person name="Shinyako-Hata K."/>
            <person name="Satoh H."/>
            <person name="Okabe S."/>
        </authorList>
    </citation>
    <scope>NUCLEOTIDE SEQUENCE [LARGE SCALE GENOMIC DNA]</scope>
    <source>
        <strain evidence="9">JPN1</strain>
    </source>
</reference>
<evidence type="ECO:0000256" key="5">
    <source>
        <dbReference type="ARBA" id="ARBA00023136"/>
    </source>
</evidence>
<feature type="domain" description="PDGLE" evidence="7">
    <location>
        <begin position="11"/>
        <end position="99"/>
    </location>
</feature>
<organism evidence="8 9">
    <name type="scientific">Candidatus Brocadia sinica JPN1</name>
    <dbReference type="NCBI Taxonomy" id="1197129"/>
    <lineage>
        <taxon>Bacteria</taxon>
        <taxon>Pseudomonadati</taxon>
        <taxon>Planctomycetota</taxon>
        <taxon>Candidatus Brocadiia</taxon>
        <taxon>Candidatus Brocadiales</taxon>
        <taxon>Candidatus Brocadiaceae</taxon>
        <taxon>Candidatus Brocadia</taxon>
    </lineage>
</organism>
<keyword evidence="2" id="KW-1003">Cell membrane</keyword>
<evidence type="ECO:0000256" key="1">
    <source>
        <dbReference type="ARBA" id="ARBA00004236"/>
    </source>
</evidence>
<comment type="caution">
    <text evidence="8">The sequence shown here is derived from an EMBL/GenBank/DDBJ whole genome shotgun (WGS) entry which is preliminary data.</text>
</comment>
<feature type="transmembrane region" description="Helical" evidence="6">
    <location>
        <begin position="7"/>
        <end position="30"/>
    </location>
</feature>
<dbReference type="EMBL" id="BAFN01000001">
    <property type="protein sequence ID" value="GAN31717.1"/>
    <property type="molecule type" value="Genomic_DNA"/>
</dbReference>
<sequence>MNLSKKNIVLFLIFGLSFIVGLIFLIIPFVSEMPDGLEKVSEETMGFLKKDDFKPILKAPMPDYTMPAAKQRFNRQYAGIIGVFIVFGVTVFVGYILKKRRKNL</sequence>
<accession>A0ABQ0JSM3</accession>
<keyword evidence="3 6" id="KW-0812">Transmembrane</keyword>
<dbReference type="InterPro" id="IPR025937">
    <property type="entry name" value="PDGLE_dom"/>
</dbReference>
<protein>
    <submittedName>
        <fullName evidence="8">ABC-type Co2+ transport system permease component</fullName>
    </submittedName>
</protein>
<evidence type="ECO:0000256" key="2">
    <source>
        <dbReference type="ARBA" id="ARBA00022475"/>
    </source>
</evidence>
<evidence type="ECO:0000256" key="6">
    <source>
        <dbReference type="SAM" id="Phobius"/>
    </source>
</evidence>
<dbReference type="Proteomes" id="UP000032309">
    <property type="component" value="Unassembled WGS sequence"/>
</dbReference>
<name>A0ABQ0JSM3_9BACT</name>